<gene>
    <name evidence="1" type="ORF">ATJ78_1454</name>
</gene>
<protein>
    <recommendedName>
        <fullName evidence="3">Polyketide cyclase/dehydrase/lipid transport protein</fullName>
    </recommendedName>
</protein>
<keyword evidence="2" id="KW-1185">Reference proteome</keyword>
<proteinExistence type="predicted"/>
<comment type="caution">
    <text evidence="1">The sequence shown here is derived from an EMBL/GenBank/DDBJ whole genome shotgun (WGS) entry which is preliminary data.</text>
</comment>
<evidence type="ECO:0000313" key="2">
    <source>
        <dbReference type="Proteomes" id="UP000221369"/>
    </source>
</evidence>
<dbReference type="EMBL" id="PDJE01000001">
    <property type="protein sequence ID" value="PFG30521.1"/>
    <property type="molecule type" value="Genomic_DNA"/>
</dbReference>
<evidence type="ECO:0000313" key="1">
    <source>
        <dbReference type="EMBL" id="PFG30521.1"/>
    </source>
</evidence>
<organism evidence="1 2">
    <name type="scientific">Paramicrobacterium agarici</name>
    <dbReference type="NCBI Taxonomy" id="630514"/>
    <lineage>
        <taxon>Bacteria</taxon>
        <taxon>Bacillati</taxon>
        <taxon>Actinomycetota</taxon>
        <taxon>Actinomycetes</taxon>
        <taxon>Micrococcales</taxon>
        <taxon>Microbacteriaceae</taxon>
        <taxon>Paramicrobacterium</taxon>
    </lineage>
</organism>
<dbReference type="AlphaFoldDB" id="A0A2A9DW01"/>
<evidence type="ECO:0008006" key="3">
    <source>
        <dbReference type="Google" id="ProtNLM"/>
    </source>
</evidence>
<dbReference type="Proteomes" id="UP000221369">
    <property type="component" value="Unassembled WGS sequence"/>
</dbReference>
<reference evidence="1 2" key="1">
    <citation type="submission" date="2017-10" db="EMBL/GenBank/DDBJ databases">
        <title>Sequencing the genomes of 1000 actinobacteria strains.</title>
        <authorList>
            <person name="Klenk H.-P."/>
        </authorList>
    </citation>
    <scope>NUCLEOTIDE SEQUENCE [LARGE SCALE GENOMIC DNA]</scope>
    <source>
        <strain evidence="1 2">DSM 21798</strain>
    </source>
</reference>
<name>A0A2A9DW01_9MICO</name>
<sequence length="161" mass="17934">MYVQLKLVLDTDAAAAWRALRSPAVMRELYAPFISVDTGAETMWGNTAREAPLSFAGLVPLGRQLIDLDYDETSHRGVKILRDTGAPTSGPLSALRGWNHRMAVSPAPGEPGRTLLRDRLSFHGPAAAAYWYPLWAIWQWRGSRLRDMAPSWAFDPELQSD</sequence>
<dbReference type="RefSeq" id="WP_098406968.1">
    <property type="nucleotide sequence ID" value="NZ_PDJE01000001.1"/>
</dbReference>
<accession>A0A2A9DW01</accession>